<feature type="compositionally biased region" description="Basic and acidic residues" evidence="1">
    <location>
        <begin position="533"/>
        <end position="542"/>
    </location>
</feature>
<sequence>MSKDKGKSNALLVGIASRPTRSSSSKNNNNEKGKAKAKDVDNEGDMTDIESLAIIQEKVSKFQPKINSILPRMLSKTNAAAAAAATTTTDTTPSKSNPAVEQGTSSGNSSGRSAKPGVGSTVATTKATTKESTPSKNKDKPATTISKKPATTAGSSSKSKSKKSPGPSGASIAALIPKGSRYRPLPQKAQEFDRHDASMTSSYTTRTEGQQDEVIVLSSSLTPASSIWENDHSRGGGGDDSAGDLGEVEIEPEQLNATTPTAKGDENVNSKKAASKITPATAKMPSIVSIGSTKSFDYASGIPSVQVDRIADWMGGVKEAMEKDKEEELHDLPSLPVVETVTPSITKTETGSKRSGEPTEPKTRAEARKPILRRPPPGIPRHTASTTSFSPSPPPEEPTASPVMVLSSLEGGSLMATSAEDERSDKGKLVLVQDSMPPMSSYQEISKSNESFANSSVVVSPSPSSPQLPSNKASAAMDTPAGPVVVGRNYHQDDEVSTVVGQPTQDSIGGLQSLPSFAYESGNNVSKEEEEYYERARQESKEPSLPSALTSSCLEELGLLKRKSSGQGKEFRKRRSRGGLSPADEGDEDDDDGIILAQMEAFPSSIGAAPASSSFECSSVEPSPNILEAPEYTHALPDRTRQSDGQDQAPTQDLDPAGETPGKQKQQSRKNGPRDTSFPSPPTQVTFSTLPTMPSFPSQLQSEPSLILLGSQNPNQTHKNGDDS</sequence>
<feature type="compositionally biased region" description="Low complexity" evidence="1">
    <location>
        <begin position="146"/>
        <end position="171"/>
    </location>
</feature>
<evidence type="ECO:0000256" key="1">
    <source>
        <dbReference type="SAM" id="MobiDB-lite"/>
    </source>
</evidence>
<dbReference type="OrthoDB" id="2448871at2759"/>
<protein>
    <submittedName>
        <fullName evidence="2">Uncharacterized protein</fullName>
    </submittedName>
</protein>
<feature type="compositionally biased region" description="Low complexity" evidence="1">
    <location>
        <begin position="77"/>
        <end position="92"/>
    </location>
</feature>
<feature type="compositionally biased region" description="Polar residues" evidence="1">
    <location>
        <begin position="683"/>
        <end position="718"/>
    </location>
</feature>
<evidence type="ECO:0000313" key="3">
    <source>
        <dbReference type="Proteomes" id="UP000703661"/>
    </source>
</evidence>
<name>A0A9P6MW00_9FUNG</name>
<feature type="compositionally biased region" description="Polar residues" evidence="1">
    <location>
        <begin position="440"/>
        <end position="454"/>
    </location>
</feature>
<feature type="compositionally biased region" description="Polar residues" evidence="1">
    <location>
        <begin position="93"/>
        <end position="112"/>
    </location>
</feature>
<dbReference type="AlphaFoldDB" id="A0A9P6MW00"/>
<organism evidence="2 3">
    <name type="scientific">Entomortierella chlamydospora</name>
    <dbReference type="NCBI Taxonomy" id="101097"/>
    <lineage>
        <taxon>Eukaryota</taxon>
        <taxon>Fungi</taxon>
        <taxon>Fungi incertae sedis</taxon>
        <taxon>Mucoromycota</taxon>
        <taxon>Mortierellomycotina</taxon>
        <taxon>Mortierellomycetes</taxon>
        <taxon>Mortierellales</taxon>
        <taxon>Mortierellaceae</taxon>
        <taxon>Entomortierella</taxon>
    </lineage>
</organism>
<feature type="region of interest" description="Disordered" evidence="1">
    <location>
        <begin position="224"/>
        <end position="277"/>
    </location>
</feature>
<feature type="region of interest" description="Disordered" evidence="1">
    <location>
        <begin position="440"/>
        <end position="724"/>
    </location>
</feature>
<feature type="compositionally biased region" description="Basic and acidic residues" evidence="1">
    <location>
        <begin position="29"/>
        <end position="41"/>
    </location>
</feature>
<feature type="compositionally biased region" description="Polar residues" evidence="1">
    <location>
        <begin position="121"/>
        <end position="135"/>
    </location>
</feature>
<feature type="region of interest" description="Disordered" evidence="1">
    <location>
        <begin position="1"/>
        <end position="45"/>
    </location>
</feature>
<dbReference type="Proteomes" id="UP000703661">
    <property type="component" value="Unassembled WGS sequence"/>
</dbReference>
<feature type="compositionally biased region" description="Polar residues" evidence="1">
    <location>
        <begin position="198"/>
        <end position="208"/>
    </location>
</feature>
<gene>
    <name evidence="2" type="ORF">BGZ80_010145</name>
</gene>
<proteinExistence type="predicted"/>
<comment type="caution">
    <text evidence="2">The sequence shown here is derived from an EMBL/GenBank/DDBJ whole genome shotgun (WGS) entry which is preliminary data.</text>
</comment>
<accession>A0A9P6MW00</accession>
<feature type="compositionally biased region" description="Low complexity" evidence="1">
    <location>
        <begin position="380"/>
        <end position="390"/>
    </location>
</feature>
<feature type="compositionally biased region" description="Low complexity" evidence="1">
    <location>
        <begin position="601"/>
        <end position="624"/>
    </location>
</feature>
<reference evidence="2" key="1">
    <citation type="journal article" date="2020" name="Fungal Divers.">
        <title>Resolving the Mortierellaceae phylogeny through synthesis of multi-gene phylogenetics and phylogenomics.</title>
        <authorList>
            <person name="Vandepol N."/>
            <person name="Liber J."/>
            <person name="Desiro A."/>
            <person name="Na H."/>
            <person name="Kennedy M."/>
            <person name="Barry K."/>
            <person name="Grigoriev I.V."/>
            <person name="Miller A.N."/>
            <person name="O'Donnell K."/>
            <person name="Stajich J.E."/>
            <person name="Bonito G."/>
        </authorList>
    </citation>
    <scope>NUCLEOTIDE SEQUENCE</scope>
    <source>
        <strain evidence="2">NRRL 2769</strain>
    </source>
</reference>
<feature type="region of interest" description="Disordered" evidence="1">
    <location>
        <begin position="321"/>
        <end position="427"/>
    </location>
</feature>
<feature type="compositionally biased region" description="Basic and acidic residues" evidence="1">
    <location>
        <begin position="350"/>
        <end position="369"/>
    </location>
</feature>
<evidence type="ECO:0000313" key="2">
    <source>
        <dbReference type="EMBL" id="KAG0014935.1"/>
    </source>
</evidence>
<keyword evidence="3" id="KW-1185">Reference proteome</keyword>
<feature type="compositionally biased region" description="Acidic residues" evidence="1">
    <location>
        <begin position="584"/>
        <end position="593"/>
    </location>
</feature>
<feature type="region of interest" description="Disordered" evidence="1">
    <location>
        <begin position="77"/>
        <end position="212"/>
    </location>
</feature>
<dbReference type="EMBL" id="JAAAID010000676">
    <property type="protein sequence ID" value="KAG0014935.1"/>
    <property type="molecule type" value="Genomic_DNA"/>
</dbReference>
<feature type="compositionally biased region" description="Basic and acidic residues" evidence="1">
    <location>
        <begin position="321"/>
        <end position="331"/>
    </location>
</feature>